<dbReference type="AlphaFoldDB" id="A0A4S4FJJ4"/>
<protein>
    <submittedName>
        <fullName evidence="9">ABC transporter permease</fullName>
    </submittedName>
</protein>
<feature type="transmembrane region" description="Helical" evidence="8">
    <location>
        <begin position="112"/>
        <end position="137"/>
    </location>
</feature>
<evidence type="ECO:0000256" key="6">
    <source>
        <dbReference type="ARBA" id="ARBA00022989"/>
    </source>
</evidence>
<reference evidence="9 10" key="1">
    <citation type="submission" date="2019-04" db="EMBL/GenBank/DDBJ databases">
        <authorList>
            <person name="Jiang L."/>
        </authorList>
    </citation>
    <scope>NUCLEOTIDE SEQUENCE [LARGE SCALE GENOMIC DNA]</scope>
    <source>
        <strain evidence="9 10">YIM 131853</strain>
    </source>
</reference>
<feature type="transmembrane region" description="Helical" evidence="8">
    <location>
        <begin position="183"/>
        <end position="206"/>
    </location>
</feature>
<dbReference type="RefSeq" id="WP_136427637.1">
    <property type="nucleotide sequence ID" value="NZ_SSSM01000005.1"/>
</dbReference>
<feature type="transmembrane region" description="Helical" evidence="8">
    <location>
        <begin position="315"/>
        <end position="332"/>
    </location>
</feature>
<keyword evidence="3" id="KW-1003">Cell membrane</keyword>
<dbReference type="EMBL" id="SSSM01000005">
    <property type="protein sequence ID" value="THG29306.1"/>
    <property type="molecule type" value="Genomic_DNA"/>
</dbReference>
<accession>A0A4S4FJJ4</accession>
<evidence type="ECO:0000256" key="2">
    <source>
        <dbReference type="ARBA" id="ARBA00022448"/>
    </source>
</evidence>
<feature type="transmembrane region" description="Helical" evidence="8">
    <location>
        <begin position="290"/>
        <end position="309"/>
    </location>
</feature>
<dbReference type="GO" id="GO:0022857">
    <property type="term" value="F:transmembrane transporter activity"/>
    <property type="evidence" value="ECO:0007669"/>
    <property type="project" value="InterPro"/>
</dbReference>
<sequence>MTATTAAPQTATTRLSAYGTRIGRSRNALTAGVLLAICILFTILSPYFLTQANWLNTSTTMTQILLLGLGQTFVIISRGIDLSVGANLSLSGMVAGAFMTGVLAPYESVGEVPSALIGAALAIGTGLLVGIINGLLIAFLRIPAFVATLGMLGVCSGASYLLTNGQSLSGIPTAIGTAGNYNILGWIPVPVIVTAIVVAVAIYVLSQTRFGERTYMLGDNPDAVVRAGINDRRHLVAVYAISGALAGLAAIIAMGRLASASPTAGANAELQAIATVVIGGASLYGGRGTIFGTVLGAAIVTVLLTGLIIIQVPPFWQVITVGVVLITAVFLDQQKELRAAKR</sequence>
<proteinExistence type="predicted"/>
<keyword evidence="7 8" id="KW-0472">Membrane</keyword>
<evidence type="ECO:0000256" key="8">
    <source>
        <dbReference type="SAM" id="Phobius"/>
    </source>
</evidence>
<dbReference type="InterPro" id="IPR001851">
    <property type="entry name" value="ABC_transp_permease"/>
</dbReference>
<keyword evidence="4" id="KW-0997">Cell inner membrane</keyword>
<feature type="transmembrane region" description="Helical" evidence="8">
    <location>
        <begin position="28"/>
        <end position="48"/>
    </location>
</feature>
<evidence type="ECO:0000256" key="7">
    <source>
        <dbReference type="ARBA" id="ARBA00023136"/>
    </source>
</evidence>
<evidence type="ECO:0000256" key="5">
    <source>
        <dbReference type="ARBA" id="ARBA00022692"/>
    </source>
</evidence>
<feature type="transmembrane region" description="Helical" evidence="8">
    <location>
        <begin position="264"/>
        <end position="283"/>
    </location>
</feature>
<feature type="transmembrane region" description="Helical" evidence="8">
    <location>
        <begin position="236"/>
        <end position="258"/>
    </location>
</feature>
<name>A0A4S4FJJ4_9MICO</name>
<feature type="transmembrane region" description="Helical" evidence="8">
    <location>
        <begin position="88"/>
        <end position="106"/>
    </location>
</feature>
<evidence type="ECO:0000256" key="1">
    <source>
        <dbReference type="ARBA" id="ARBA00004651"/>
    </source>
</evidence>
<keyword evidence="5 8" id="KW-0812">Transmembrane</keyword>
<evidence type="ECO:0000256" key="4">
    <source>
        <dbReference type="ARBA" id="ARBA00022519"/>
    </source>
</evidence>
<dbReference type="GO" id="GO:0005886">
    <property type="term" value="C:plasma membrane"/>
    <property type="evidence" value="ECO:0007669"/>
    <property type="project" value="UniProtKB-SubCell"/>
</dbReference>
<evidence type="ECO:0000313" key="9">
    <source>
        <dbReference type="EMBL" id="THG29306.1"/>
    </source>
</evidence>
<comment type="subcellular location">
    <subcellularLocation>
        <location evidence="1">Cell membrane</location>
        <topology evidence="1">Multi-pass membrane protein</topology>
    </subcellularLocation>
</comment>
<keyword evidence="10" id="KW-1185">Reference proteome</keyword>
<evidence type="ECO:0000313" key="10">
    <source>
        <dbReference type="Proteomes" id="UP000309133"/>
    </source>
</evidence>
<dbReference type="Proteomes" id="UP000309133">
    <property type="component" value="Unassembled WGS sequence"/>
</dbReference>
<dbReference type="CDD" id="cd06579">
    <property type="entry name" value="TM_PBP1_transp_AraH_like"/>
    <property type="match status" value="1"/>
</dbReference>
<keyword evidence="2" id="KW-0813">Transport</keyword>
<dbReference type="OrthoDB" id="9808136at2"/>
<evidence type="ECO:0000256" key="3">
    <source>
        <dbReference type="ARBA" id="ARBA00022475"/>
    </source>
</evidence>
<dbReference type="Pfam" id="PF02653">
    <property type="entry name" value="BPD_transp_2"/>
    <property type="match status" value="1"/>
</dbReference>
<gene>
    <name evidence="9" type="ORF">E6C64_11335</name>
</gene>
<keyword evidence="6 8" id="KW-1133">Transmembrane helix</keyword>
<feature type="transmembrane region" description="Helical" evidence="8">
    <location>
        <begin position="144"/>
        <end position="163"/>
    </location>
</feature>
<comment type="caution">
    <text evidence="9">The sequence shown here is derived from an EMBL/GenBank/DDBJ whole genome shotgun (WGS) entry which is preliminary data.</text>
</comment>
<dbReference type="PANTHER" id="PTHR32196">
    <property type="entry name" value="ABC TRANSPORTER PERMEASE PROTEIN YPHD-RELATED-RELATED"/>
    <property type="match status" value="1"/>
</dbReference>
<dbReference type="PANTHER" id="PTHR32196:SF21">
    <property type="entry name" value="ABC TRANSPORTER PERMEASE PROTEIN YPHD-RELATED"/>
    <property type="match status" value="1"/>
</dbReference>
<organism evidence="9 10">
    <name type="scientific">Naasia lichenicola</name>
    <dbReference type="NCBI Taxonomy" id="2565933"/>
    <lineage>
        <taxon>Bacteria</taxon>
        <taxon>Bacillati</taxon>
        <taxon>Actinomycetota</taxon>
        <taxon>Actinomycetes</taxon>
        <taxon>Micrococcales</taxon>
        <taxon>Microbacteriaceae</taxon>
        <taxon>Naasia</taxon>
    </lineage>
</organism>
<feature type="transmembrane region" description="Helical" evidence="8">
    <location>
        <begin position="54"/>
        <end position="76"/>
    </location>
</feature>